<evidence type="ECO:0000313" key="2">
    <source>
        <dbReference type="EMBL" id="KAI5084174.1"/>
    </source>
</evidence>
<keyword evidence="3" id="KW-1185">Reference proteome</keyword>
<protein>
    <submittedName>
        <fullName evidence="2">Uncharacterized protein</fullName>
    </submittedName>
</protein>
<feature type="region of interest" description="Disordered" evidence="1">
    <location>
        <begin position="49"/>
        <end position="90"/>
    </location>
</feature>
<dbReference type="EMBL" id="JABFUD020000001">
    <property type="protein sequence ID" value="KAI5084174.1"/>
    <property type="molecule type" value="Genomic_DNA"/>
</dbReference>
<dbReference type="AlphaFoldDB" id="A0A9D4ZQG6"/>
<proteinExistence type="predicted"/>
<name>A0A9D4ZQG6_ADICA</name>
<evidence type="ECO:0000313" key="3">
    <source>
        <dbReference type="Proteomes" id="UP000886520"/>
    </source>
</evidence>
<sequence>MSSEACCHGGRNLFSSSARVSAASTLFSIQQRKPSLQVPSLCISCVLSSHKNPPPPQENLPRDDDRLADSTNSTGSLKPSSDQRKDSSSKGKVIHKLGFLHLFFQDLVGNMAPREKGDIRDVILMSLSFAVYVYISQKLVCAYCMWQSMSRHF</sequence>
<evidence type="ECO:0000256" key="1">
    <source>
        <dbReference type="SAM" id="MobiDB-lite"/>
    </source>
</evidence>
<feature type="compositionally biased region" description="Polar residues" evidence="1">
    <location>
        <begin position="69"/>
        <end position="80"/>
    </location>
</feature>
<gene>
    <name evidence="2" type="ORF">GOP47_0000343</name>
</gene>
<comment type="caution">
    <text evidence="2">The sequence shown here is derived from an EMBL/GenBank/DDBJ whole genome shotgun (WGS) entry which is preliminary data.</text>
</comment>
<reference evidence="2" key="1">
    <citation type="submission" date="2021-01" db="EMBL/GenBank/DDBJ databases">
        <title>Adiantum capillus-veneris genome.</title>
        <authorList>
            <person name="Fang Y."/>
            <person name="Liao Q."/>
        </authorList>
    </citation>
    <scope>NUCLEOTIDE SEQUENCE</scope>
    <source>
        <strain evidence="2">H3</strain>
        <tissue evidence="2">Leaf</tissue>
    </source>
</reference>
<organism evidence="2 3">
    <name type="scientific">Adiantum capillus-veneris</name>
    <name type="common">Maidenhair fern</name>
    <dbReference type="NCBI Taxonomy" id="13818"/>
    <lineage>
        <taxon>Eukaryota</taxon>
        <taxon>Viridiplantae</taxon>
        <taxon>Streptophyta</taxon>
        <taxon>Embryophyta</taxon>
        <taxon>Tracheophyta</taxon>
        <taxon>Polypodiopsida</taxon>
        <taxon>Polypodiidae</taxon>
        <taxon>Polypodiales</taxon>
        <taxon>Pteridineae</taxon>
        <taxon>Pteridaceae</taxon>
        <taxon>Vittarioideae</taxon>
        <taxon>Adiantum</taxon>
    </lineage>
</organism>
<dbReference type="Proteomes" id="UP000886520">
    <property type="component" value="Chromosome 1"/>
</dbReference>
<accession>A0A9D4ZQG6</accession>
<dbReference type="OrthoDB" id="1938779at2759"/>